<protein>
    <submittedName>
        <fullName evidence="7">Uncharacterized protein LOC103519979</fullName>
    </submittedName>
</protein>
<reference evidence="7" key="1">
    <citation type="submission" date="2025-08" db="UniProtKB">
        <authorList>
            <consortium name="RefSeq"/>
        </authorList>
    </citation>
    <scope>IDENTIFICATION</scope>
</reference>
<dbReference type="PANTHER" id="PTHR21419:SF30">
    <property type="entry name" value="IG-LIKE DOMAIN-CONTAINING PROTEIN"/>
    <property type="match status" value="1"/>
</dbReference>
<accession>A0A3Q0JJS1</accession>
<dbReference type="PaxDb" id="121845-A0A3Q0JJS1"/>
<evidence type="ECO:0000256" key="5">
    <source>
        <dbReference type="SAM" id="MobiDB-lite"/>
    </source>
</evidence>
<dbReference type="AlphaFoldDB" id="A0A3Q0JJS1"/>
<sequence length="296" mass="33001">MKKSSCKVDTTPKLVYLNILSMIHMMLGRTPRLGLKAAISMGTSPVDWWLTSTRVRDSIQIDEVTTYCNLFVSSLPVPGYFNNDTIPDFFVTYSVGSTEFLYYSVSTVLDGKTGKSLLSAPIIRSNIADVSGITLSSPGYGNDAFVYWMSSCVNFETNQDDYKLSGRSYEVDICNARFNTSTEIKLMLLSQHVPSPGIVLYSSSTNFETEINGTANILEQVKEYINLHPEVKEKIEEYQVNRLGSSPAKCNNAELEALQPPVYYMPNAYDPEMIPDPVPRAYPRDRKSNAPSIKSG</sequence>
<evidence type="ECO:0000256" key="2">
    <source>
        <dbReference type="ARBA" id="ARBA00022692"/>
    </source>
</evidence>
<dbReference type="Proteomes" id="UP000079169">
    <property type="component" value="Unplaced"/>
</dbReference>
<dbReference type="GO" id="GO:0016020">
    <property type="term" value="C:membrane"/>
    <property type="evidence" value="ECO:0007669"/>
    <property type="project" value="UniProtKB-SubCell"/>
</dbReference>
<dbReference type="PANTHER" id="PTHR21419">
    <property type="match status" value="1"/>
</dbReference>
<keyword evidence="6" id="KW-1185">Reference proteome</keyword>
<evidence type="ECO:0000313" key="6">
    <source>
        <dbReference type="Proteomes" id="UP000079169"/>
    </source>
</evidence>
<dbReference type="RefSeq" id="XP_026687050.1">
    <property type="nucleotide sequence ID" value="XM_026831249.1"/>
</dbReference>
<feature type="region of interest" description="Disordered" evidence="5">
    <location>
        <begin position="275"/>
        <end position="296"/>
    </location>
</feature>
<evidence type="ECO:0000256" key="4">
    <source>
        <dbReference type="ARBA" id="ARBA00023136"/>
    </source>
</evidence>
<keyword evidence="3" id="KW-1133">Transmembrane helix</keyword>
<keyword evidence="4" id="KW-0472">Membrane</keyword>
<evidence type="ECO:0000313" key="7">
    <source>
        <dbReference type="RefSeq" id="XP_026687050.1"/>
    </source>
</evidence>
<keyword evidence="2" id="KW-0812">Transmembrane</keyword>
<evidence type="ECO:0000256" key="1">
    <source>
        <dbReference type="ARBA" id="ARBA00004167"/>
    </source>
</evidence>
<gene>
    <name evidence="7" type="primary">LOC103519979</name>
</gene>
<dbReference type="KEGG" id="dci:103519979"/>
<proteinExistence type="predicted"/>
<evidence type="ECO:0000256" key="3">
    <source>
        <dbReference type="ARBA" id="ARBA00022989"/>
    </source>
</evidence>
<name>A0A3Q0JJS1_DIACI</name>
<organism evidence="6 7">
    <name type="scientific">Diaphorina citri</name>
    <name type="common">Asian citrus psyllid</name>
    <dbReference type="NCBI Taxonomy" id="121845"/>
    <lineage>
        <taxon>Eukaryota</taxon>
        <taxon>Metazoa</taxon>
        <taxon>Ecdysozoa</taxon>
        <taxon>Arthropoda</taxon>
        <taxon>Hexapoda</taxon>
        <taxon>Insecta</taxon>
        <taxon>Pterygota</taxon>
        <taxon>Neoptera</taxon>
        <taxon>Paraneoptera</taxon>
        <taxon>Hemiptera</taxon>
        <taxon>Sternorrhyncha</taxon>
        <taxon>Psylloidea</taxon>
        <taxon>Psyllidae</taxon>
        <taxon>Diaphorininae</taxon>
        <taxon>Diaphorina</taxon>
    </lineage>
</organism>
<comment type="subcellular location">
    <subcellularLocation>
        <location evidence="1">Membrane</location>
        <topology evidence="1">Single-pass membrane protein</topology>
    </subcellularLocation>
</comment>
<dbReference type="GeneID" id="103519979"/>
<dbReference type="InterPro" id="IPR045232">
    <property type="entry name" value="FAM234"/>
</dbReference>